<dbReference type="EMBL" id="JABCSC020000003">
    <property type="protein sequence ID" value="NSL55875.1"/>
    <property type="molecule type" value="Genomic_DNA"/>
</dbReference>
<evidence type="ECO:0000256" key="2">
    <source>
        <dbReference type="SAM" id="SignalP"/>
    </source>
</evidence>
<feature type="signal peptide" evidence="2">
    <location>
        <begin position="1"/>
        <end position="18"/>
    </location>
</feature>
<name>A0ABX2IP21_9RHOO</name>
<protein>
    <submittedName>
        <fullName evidence="3">TolC family protein</fullName>
    </submittedName>
</protein>
<dbReference type="InterPro" id="IPR003423">
    <property type="entry name" value="OMP_efflux"/>
</dbReference>
<gene>
    <name evidence="3" type="ORF">HJ583_012620</name>
</gene>
<dbReference type="SUPFAM" id="SSF56954">
    <property type="entry name" value="Outer membrane efflux proteins (OEP)"/>
    <property type="match status" value="1"/>
</dbReference>
<dbReference type="PANTHER" id="PTHR30203">
    <property type="entry name" value="OUTER MEMBRANE CATION EFFLUX PROTEIN"/>
    <property type="match status" value="1"/>
</dbReference>
<dbReference type="RefSeq" id="WP_170022253.1">
    <property type="nucleotide sequence ID" value="NZ_JABCSC020000003.1"/>
</dbReference>
<dbReference type="Gene3D" id="1.20.1600.10">
    <property type="entry name" value="Outer membrane efflux proteins (OEP)"/>
    <property type="match status" value="1"/>
</dbReference>
<accession>A0ABX2IP21</accession>
<keyword evidence="2" id="KW-0732">Signal</keyword>
<comment type="caution">
    <text evidence="3">The sequence shown here is derived from an EMBL/GenBank/DDBJ whole genome shotgun (WGS) entry which is preliminary data.</text>
</comment>
<keyword evidence="4" id="KW-1185">Reference proteome</keyword>
<comment type="similarity">
    <text evidence="1">Belongs to the outer membrane factor (OMF) (TC 1.B.17) family.</text>
</comment>
<dbReference type="PANTHER" id="PTHR30203:SF24">
    <property type="entry name" value="BLR4935 PROTEIN"/>
    <property type="match status" value="1"/>
</dbReference>
<sequence>MKRVLPWLALLLAAPLLAAEPLSLEEARRIAETRAPQIEALRAQEMAAREMAVAAGQLPDPVLKLGLSNVPTDGEMAWSLTQESMTMRQIGVMQEFTRGDKRQARADKALREAELAHVSQRQSLADTRRDTTLAWLDLAYQGSMQALLESQIAELHLQQQAADAAFRAGRGEQADVFANQLAIARSQDQLAQMKRDILMARSRLARWIGEDAERPLAPPPELKSQLQVHPALAESAEQHPLLASQQALVALAEADARMARENRTPDIAVELMYGQRGPGFSNLVSVNLSMPLPWDRASRQDREHGARLAQLDQARAQQADMQRAYRAELRGNLAVLDNARERLQRYDQQLLPLAQQQVEAALAAYRAGSGSLTRVLEARRMALDTRMERQRVALEAARAWAQLNFLNPQEASVSAAHGEQP</sequence>
<evidence type="ECO:0000256" key="1">
    <source>
        <dbReference type="ARBA" id="ARBA00007613"/>
    </source>
</evidence>
<evidence type="ECO:0000313" key="4">
    <source>
        <dbReference type="Proteomes" id="UP000778523"/>
    </source>
</evidence>
<evidence type="ECO:0000313" key="3">
    <source>
        <dbReference type="EMBL" id="NSL55875.1"/>
    </source>
</evidence>
<reference evidence="3 4" key="1">
    <citation type="submission" date="2020-06" db="EMBL/GenBank/DDBJ databases">
        <title>Draft genome of Uliginosibacterium sp. IMCC34675.</title>
        <authorList>
            <person name="Song J."/>
        </authorList>
    </citation>
    <scope>NUCLEOTIDE SEQUENCE [LARGE SCALE GENOMIC DNA]</scope>
    <source>
        <strain evidence="3 4">IMCC34675</strain>
    </source>
</reference>
<feature type="chain" id="PRO_5046207473" evidence="2">
    <location>
        <begin position="19"/>
        <end position="421"/>
    </location>
</feature>
<dbReference type="Proteomes" id="UP000778523">
    <property type="component" value="Unassembled WGS sequence"/>
</dbReference>
<proteinExistence type="inferred from homology"/>
<dbReference type="InterPro" id="IPR010131">
    <property type="entry name" value="MdtP/NodT-like"/>
</dbReference>
<organism evidence="3 4">
    <name type="scientific">Uliginosibacterium aquaticum</name>
    <dbReference type="NCBI Taxonomy" id="2731212"/>
    <lineage>
        <taxon>Bacteria</taxon>
        <taxon>Pseudomonadati</taxon>
        <taxon>Pseudomonadota</taxon>
        <taxon>Betaproteobacteria</taxon>
        <taxon>Rhodocyclales</taxon>
        <taxon>Zoogloeaceae</taxon>
        <taxon>Uliginosibacterium</taxon>
    </lineage>
</organism>
<dbReference type="Pfam" id="PF02321">
    <property type="entry name" value="OEP"/>
    <property type="match status" value="2"/>
</dbReference>